<evidence type="ECO:0000256" key="1">
    <source>
        <dbReference type="PIRSR" id="PIRSR001359-1"/>
    </source>
</evidence>
<evidence type="ECO:0000256" key="2">
    <source>
        <dbReference type="PIRSR" id="PIRSR001359-2"/>
    </source>
</evidence>
<feature type="binding site" evidence="3">
    <location>
        <position position="205"/>
    </location>
    <ligand>
        <name>Zn(2+)</name>
        <dbReference type="ChEBI" id="CHEBI:29105"/>
        <label>1</label>
        <note>catalytic</note>
    </ligand>
</feature>
<dbReference type="RefSeq" id="WP_027889324.1">
    <property type="nucleotide sequence ID" value="NZ_CASFMS010000011.1"/>
</dbReference>
<feature type="binding site" evidence="2">
    <location>
        <position position="178"/>
    </location>
    <ligand>
        <name>dihydroxyacetone phosphate</name>
        <dbReference type="ChEBI" id="CHEBI:57642"/>
    </ligand>
</feature>
<feature type="active site" description="Proton donor" evidence="1">
    <location>
        <position position="81"/>
    </location>
</feature>
<accession>A0A239TFF3</accession>
<dbReference type="PANTHER" id="PTHR30304:SF0">
    <property type="entry name" value="D-TAGATOSE-1,6-BISPHOSPHATE ALDOLASE SUBUNIT GATY-RELATED"/>
    <property type="match status" value="1"/>
</dbReference>
<comment type="cofactor">
    <cofactor evidence="3">
        <name>Zn(2+)</name>
        <dbReference type="ChEBI" id="CHEBI:29105"/>
    </cofactor>
    <text evidence="3">Binds 2 Zn(2+) ions per subunit. One is catalytic and the other provides a structural contribution.</text>
</comment>
<dbReference type="NCBIfam" id="TIGR00167">
    <property type="entry name" value="cbbA"/>
    <property type="match status" value="1"/>
</dbReference>
<keyword evidence="4" id="KW-0456">Lyase</keyword>
<keyword evidence="3" id="KW-0862">Zinc</keyword>
<feature type="binding site" evidence="2">
    <location>
        <begin position="227"/>
        <end position="230"/>
    </location>
    <ligand>
        <name>dihydroxyacetone phosphate</name>
        <dbReference type="ChEBI" id="CHEBI:57642"/>
    </ligand>
</feature>
<dbReference type="PANTHER" id="PTHR30304">
    <property type="entry name" value="D-TAGATOSE-1,6-BISPHOSPHATE ALDOLASE"/>
    <property type="match status" value="1"/>
</dbReference>
<dbReference type="eggNOG" id="COG0191">
    <property type="taxonomic scope" value="Bacteria"/>
</dbReference>
<evidence type="ECO:0000313" key="5">
    <source>
        <dbReference type="Proteomes" id="UP000215383"/>
    </source>
</evidence>
<dbReference type="AlphaFoldDB" id="A0A239TFF3"/>
<name>A0A239TFF3_9FIRM</name>
<sequence>MALVSLKEILSLQKEKGAVGAFSTYDLFSAQGIIAGAEKVNMPVILMIGSAVLSKPGNEEIGALMVKLAKEAKVPAAVFLDHSKTFELCMKAIQIGFSAVMIDGSYLPFEENVALTKKVVEAAHAVGVSVEAEIGALAGIEDGEAVADAKVTNPKDAAEFAKLTNVDALALSIGNAHGLYKGVPHLHYEVLEETAKLIDTPLVLHGGTGLSKEQFAKCIDLGVKKVNIGTEIKRSFMDTFTAVHMENKEAYDFIGAPQKAKAAVAKTVEENLTFFAQDWKNNLK</sequence>
<dbReference type="CDD" id="cd00947">
    <property type="entry name" value="TBP_aldolase_IIB"/>
    <property type="match status" value="1"/>
</dbReference>
<dbReference type="GO" id="GO:0005975">
    <property type="term" value="P:carbohydrate metabolic process"/>
    <property type="evidence" value="ECO:0007669"/>
    <property type="project" value="InterPro"/>
</dbReference>
<dbReference type="InterPro" id="IPR013785">
    <property type="entry name" value="Aldolase_TIM"/>
</dbReference>
<evidence type="ECO:0000256" key="3">
    <source>
        <dbReference type="PIRSR" id="PIRSR001359-3"/>
    </source>
</evidence>
<dbReference type="InterPro" id="IPR000771">
    <property type="entry name" value="FBA_II"/>
</dbReference>
<feature type="binding site" evidence="3">
    <location>
        <position position="103"/>
    </location>
    <ligand>
        <name>Zn(2+)</name>
        <dbReference type="ChEBI" id="CHEBI:29105"/>
        <label>2</label>
    </ligand>
</feature>
<proteinExistence type="predicted"/>
<dbReference type="InterPro" id="IPR050246">
    <property type="entry name" value="Class_II_FBP_aldolase"/>
</dbReference>
<dbReference type="EC" id="4.1.2.40" evidence="4"/>
<dbReference type="GO" id="GO:0008270">
    <property type="term" value="F:zinc ion binding"/>
    <property type="evidence" value="ECO:0007669"/>
    <property type="project" value="InterPro"/>
</dbReference>
<dbReference type="Gene3D" id="3.20.20.70">
    <property type="entry name" value="Aldolase class I"/>
    <property type="match status" value="1"/>
</dbReference>
<dbReference type="GO" id="GO:0009025">
    <property type="term" value="F:tagatose-bisphosphate aldolase activity"/>
    <property type="evidence" value="ECO:0007669"/>
    <property type="project" value="UniProtKB-EC"/>
</dbReference>
<feature type="binding site" evidence="3">
    <location>
        <position position="82"/>
    </location>
    <ligand>
        <name>Zn(2+)</name>
        <dbReference type="ChEBI" id="CHEBI:29105"/>
        <label>1</label>
        <note>catalytic</note>
    </ligand>
</feature>
<reference evidence="4 5" key="1">
    <citation type="submission" date="2017-06" db="EMBL/GenBank/DDBJ databases">
        <authorList>
            <consortium name="Pathogen Informatics"/>
        </authorList>
    </citation>
    <scope>NUCLEOTIDE SEQUENCE [LARGE SCALE GENOMIC DNA]</scope>
    <source>
        <strain evidence="4 5">NCTC10570</strain>
    </source>
</reference>
<evidence type="ECO:0000313" key="4">
    <source>
        <dbReference type="EMBL" id="SNU95938.1"/>
    </source>
</evidence>
<feature type="binding site" evidence="2">
    <location>
        <begin position="206"/>
        <end position="208"/>
    </location>
    <ligand>
        <name>dihydroxyacetone phosphate</name>
        <dbReference type="ChEBI" id="CHEBI:57642"/>
    </ligand>
</feature>
<dbReference type="Pfam" id="PF01116">
    <property type="entry name" value="F_bP_aldolase"/>
    <property type="match status" value="1"/>
</dbReference>
<protein>
    <submittedName>
        <fullName evidence="4">D-tagatose-1,6-bisphosphate aldolase subunit GatY</fullName>
        <ecNumber evidence="4">4.1.2.40</ecNumber>
    </submittedName>
</protein>
<dbReference type="Proteomes" id="UP000215383">
    <property type="component" value="Chromosome 1"/>
</dbReference>
<dbReference type="EMBL" id="LT906446">
    <property type="protein sequence ID" value="SNU95938.1"/>
    <property type="molecule type" value="Genomic_DNA"/>
</dbReference>
<keyword evidence="3" id="KW-0479">Metal-binding</keyword>
<feature type="binding site" evidence="3">
    <location>
        <position position="133"/>
    </location>
    <ligand>
        <name>Zn(2+)</name>
        <dbReference type="ChEBI" id="CHEBI:29105"/>
        <label>2</label>
    </ligand>
</feature>
<keyword evidence="5" id="KW-1185">Reference proteome</keyword>
<gene>
    <name evidence="4" type="primary">gatY</name>
    <name evidence="4" type="ORF">SAMEA4364220_00506</name>
</gene>
<dbReference type="GeneID" id="78506537"/>
<dbReference type="SUPFAM" id="SSF51569">
    <property type="entry name" value="Aldolase"/>
    <property type="match status" value="1"/>
</dbReference>
<dbReference type="PIRSF" id="PIRSF001359">
    <property type="entry name" value="F_bP_aldolase_II"/>
    <property type="match status" value="1"/>
</dbReference>
<organism evidence="4 5">
    <name type="scientific">Megamonas hypermegale</name>
    <dbReference type="NCBI Taxonomy" id="158847"/>
    <lineage>
        <taxon>Bacteria</taxon>
        <taxon>Bacillati</taxon>
        <taxon>Bacillota</taxon>
        <taxon>Negativicutes</taxon>
        <taxon>Selenomonadales</taxon>
        <taxon>Selenomonadaceae</taxon>
        <taxon>Megamonas</taxon>
    </lineage>
</organism>
<feature type="binding site" evidence="3">
    <location>
        <position position="177"/>
    </location>
    <ligand>
        <name>Zn(2+)</name>
        <dbReference type="ChEBI" id="CHEBI:29105"/>
        <label>1</label>
        <note>catalytic</note>
    </ligand>
</feature>